<sequence>MTLFSRGQLTGRAVAAGAFFAAIAAFGSPALAADDFPVVGDIRIPMPRILEDDGPLPPDEGRYIERSYDEQPYPQRPYAGSYRPGPYGSGSYAAIPSARNLRSAPAARPMLPPEQVVTVLRSSGYLPLGRVTQRGWIYTVAAFDRYGDDGRLIIDARTGQIIRFIPAQAVDERIMGAYGPPGPPPTVYAGYENRRGSLLDLRNAPRPPNAVPKTARRSAPKAATQTAQPSPGGTAPPQAVAPAQQAAAPPTESAAPKPAATTVGAAGPSTLKLWPTQAMPDVQPLE</sequence>
<evidence type="ECO:0000256" key="1">
    <source>
        <dbReference type="SAM" id="MobiDB-lite"/>
    </source>
</evidence>
<evidence type="ECO:0000256" key="2">
    <source>
        <dbReference type="SAM" id="SignalP"/>
    </source>
</evidence>
<dbReference type="Proteomes" id="UP000521227">
    <property type="component" value="Unassembled WGS sequence"/>
</dbReference>
<keyword evidence="2" id="KW-0732">Signal</keyword>
<evidence type="ECO:0000313" key="3">
    <source>
        <dbReference type="EMBL" id="MBB5054441.1"/>
    </source>
</evidence>
<evidence type="ECO:0000313" key="4">
    <source>
        <dbReference type="Proteomes" id="UP000521227"/>
    </source>
</evidence>
<dbReference type="RefSeq" id="WP_184088686.1">
    <property type="nucleotide sequence ID" value="NZ_JACHIJ010000007.1"/>
</dbReference>
<protein>
    <recommendedName>
        <fullName evidence="5">PepSY domain-containing protein</fullName>
    </recommendedName>
</protein>
<feature type="signal peptide" evidence="2">
    <location>
        <begin position="1"/>
        <end position="32"/>
    </location>
</feature>
<feature type="region of interest" description="Disordered" evidence="1">
    <location>
        <begin position="200"/>
        <end position="286"/>
    </location>
</feature>
<accession>A0A840N9R5</accession>
<feature type="chain" id="PRO_5033063478" description="PepSY domain-containing protein" evidence="2">
    <location>
        <begin position="33"/>
        <end position="286"/>
    </location>
</feature>
<reference evidence="3 4" key="1">
    <citation type="submission" date="2020-08" db="EMBL/GenBank/DDBJ databases">
        <title>Genomic Encyclopedia of Type Strains, Phase IV (KMG-IV): sequencing the most valuable type-strain genomes for metagenomic binning, comparative biology and taxonomic classification.</title>
        <authorList>
            <person name="Goeker M."/>
        </authorList>
    </citation>
    <scope>NUCLEOTIDE SEQUENCE [LARGE SCALE GENOMIC DNA]</scope>
    <source>
        <strain evidence="3 4">DSM 17498</strain>
    </source>
</reference>
<gene>
    <name evidence="3" type="ORF">HNQ36_004443</name>
</gene>
<name>A0A840N9R5_9BRAD</name>
<feature type="compositionally biased region" description="Low complexity" evidence="1">
    <location>
        <begin position="235"/>
        <end position="262"/>
    </location>
</feature>
<comment type="caution">
    <text evidence="3">The sequence shown here is derived from an EMBL/GenBank/DDBJ whole genome shotgun (WGS) entry which is preliminary data.</text>
</comment>
<organism evidence="3 4">
    <name type="scientific">Afipia massiliensis</name>
    <dbReference type="NCBI Taxonomy" id="211460"/>
    <lineage>
        <taxon>Bacteria</taxon>
        <taxon>Pseudomonadati</taxon>
        <taxon>Pseudomonadota</taxon>
        <taxon>Alphaproteobacteria</taxon>
        <taxon>Hyphomicrobiales</taxon>
        <taxon>Nitrobacteraceae</taxon>
        <taxon>Afipia</taxon>
    </lineage>
</organism>
<proteinExistence type="predicted"/>
<evidence type="ECO:0008006" key="5">
    <source>
        <dbReference type="Google" id="ProtNLM"/>
    </source>
</evidence>
<dbReference type="EMBL" id="JACHIJ010000007">
    <property type="protein sequence ID" value="MBB5054441.1"/>
    <property type="molecule type" value="Genomic_DNA"/>
</dbReference>
<dbReference type="AlphaFoldDB" id="A0A840N9R5"/>